<name>A0ABT7PH62_9BACT</name>
<comment type="caution">
    <text evidence="3">The sequence shown here is derived from an EMBL/GenBank/DDBJ whole genome shotgun (WGS) entry which is preliminary data.</text>
</comment>
<feature type="transmembrane region" description="Helical" evidence="2">
    <location>
        <begin position="53"/>
        <end position="72"/>
    </location>
</feature>
<feature type="transmembrane region" description="Helical" evidence="2">
    <location>
        <begin position="79"/>
        <end position="106"/>
    </location>
</feature>
<sequence>MVDFFARARANPAVLPVTRIAHGDNLRYRLSHLLIITTFATPLFATLQLSQEFSTVLVIVFGCSLFHVLLASQLKCYKIVLPGVAAAFLTAVCFLNEMHGLTWFGFDFRSIVCNSLVCDGMRRWAGAKALRSSASTGWSLLKHGRAETAIYQRKKKVEQRNAGDDRNPSYPFAYSPSRRSP</sequence>
<keyword evidence="2" id="KW-1133">Transmembrane helix</keyword>
<protein>
    <submittedName>
        <fullName evidence="3">Uncharacterized protein</fullName>
    </submittedName>
</protein>
<keyword evidence="2" id="KW-0472">Membrane</keyword>
<feature type="compositionally biased region" description="Basic and acidic residues" evidence="1">
    <location>
        <begin position="158"/>
        <end position="167"/>
    </location>
</feature>
<dbReference type="RefSeq" id="WP_289163351.1">
    <property type="nucleotide sequence ID" value="NZ_JASZZN010000006.1"/>
</dbReference>
<keyword evidence="2" id="KW-0812">Transmembrane</keyword>
<evidence type="ECO:0000256" key="2">
    <source>
        <dbReference type="SAM" id="Phobius"/>
    </source>
</evidence>
<feature type="region of interest" description="Disordered" evidence="1">
    <location>
        <begin position="156"/>
        <end position="181"/>
    </location>
</feature>
<dbReference type="Proteomes" id="UP001239462">
    <property type="component" value="Unassembled WGS sequence"/>
</dbReference>
<feature type="transmembrane region" description="Helical" evidence="2">
    <location>
        <begin position="28"/>
        <end position="47"/>
    </location>
</feature>
<dbReference type="EMBL" id="JASZZN010000006">
    <property type="protein sequence ID" value="MDM4015827.1"/>
    <property type="molecule type" value="Genomic_DNA"/>
</dbReference>
<organism evidence="3 4">
    <name type="scientific">Roseiconus lacunae</name>
    <dbReference type="NCBI Taxonomy" id="2605694"/>
    <lineage>
        <taxon>Bacteria</taxon>
        <taxon>Pseudomonadati</taxon>
        <taxon>Planctomycetota</taxon>
        <taxon>Planctomycetia</taxon>
        <taxon>Pirellulales</taxon>
        <taxon>Pirellulaceae</taxon>
        <taxon>Roseiconus</taxon>
    </lineage>
</organism>
<evidence type="ECO:0000313" key="4">
    <source>
        <dbReference type="Proteomes" id="UP001239462"/>
    </source>
</evidence>
<proteinExistence type="predicted"/>
<evidence type="ECO:0000313" key="3">
    <source>
        <dbReference type="EMBL" id="MDM4015827.1"/>
    </source>
</evidence>
<keyword evidence="4" id="KW-1185">Reference proteome</keyword>
<reference evidence="3 4" key="1">
    <citation type="submission" date="2023-06" db="EMBL/GenBank/DDBJ databases">
        <title>Roseiconus lacunae JC819 isolated from Gulf of Mannar region, Tamil Nadu.</title>
        <authorList>
            <person name="Pk S."/>
            <person name="Ch S."/>
            <person name="Ch V.R."/>
        </authorList>
    </citation>
    <scope>NUCLEOTIDE SEQUENCE [LARGE SCALE GENOMIC DNA]</scope>
    <source>
        <strain evidence="3 4">JC819</strain>
    </source>
</reference>
<accession>A0ABT7PH62</accession>
<gene>
    <name evidence="3" type="ORF">QTN89_10330</name>
</gene>
<evidence type="ECO:0000256" key="1">
    <source>
        <dbReference type="SAM" id="MobiDB-lite"/>
    </source>
</evidence>